<feature type="region of interest" description="Disordered" evidence="1">
    <location>
        <begin position="21"/>
        <end position="62"/>
    </location>
</feature>
<dbReference type="Proteomes" id="UP001305414">
    <property type="component" value="Unassembled WGS sequence"/>
</dbReference>
<dbReference type="EMBL" id="JAWHQM010000004">
    <property type="protein sequence ID" value="KAK5626806.1"/>
    <property type="molecule type" value="Genomic_DNA"/>
</dbReference>
<proteinExistence type="predicted"/>
<comment type="caution">
    <text evidence="2">The sequence shown here is derived from an EMBL/GenBank/DDBJ whole genome shotgun (WGS) entry which is preliminary data.</text>
</comment>
<organism evidence="2 3">
    <name type="scientific">Xylaria bambusicola</name>
    <dbReference type="NCBI Taxonomy" id="326684"/>
    <lineage>
        <taxon>Eukaryota</taxon>
        <taxon>Fungi</taxon>
        <taxon>Dikarya</taxon>
        <taxon>Ascomycota</taxon>
        <taxon>Pezizomycotina</taxon>
        <taxon>Sordariomycetes</taxon>
        <taxon>Xylariomycetidae</taxon>
        <taxon>Xylariales</taxon>
        <taxon>Xylariaceae</taxon>
        <taxon>Xylaria</taxon>
    </lineage>
</organism>
<dbReference type="AlphaFoldDB" id="A0AAN7UIV4"/>
<evidence type="ECO:0000313" key="3">
    <source>
        <dbReference type="Proteomes" id="UP001305414"/>
    </source>
</evidence>
<evidence type="ECO:0000256" key="1">
    <source>
        <dbReference type="SAM" id="MobiDB-lite"/>
    </source>
</evidence>
<feature type="compositionally biased region" description="Acidic residues" evidence="1">
    <location>
        <begin position="33"/>
        <end position="43"/>
    </location>
</feature>
<accession>A0AAN7UIV4</accession>
<protein>
    <submittedName>
        <fullName evidence="2">Uncharacterized protein</fullName>
    </submittedName>
</protein>
<reference evidence="2 3" key="1">
    <citation type="submission" date="2023-10" db="EMBL/GenBank/DDBJ databases">
        <title>Draft genome sequence of Xylaria bambusicola isolate GMP-LS, the root and basal stem rot pathogen of sugarcane in Indonesia.</title>
        <authorList>
            <person name="Selvaraj P."/>
            <person name="Muralishankar V."/>
            <person name="Muruganantham S."/>
            <person name="Sp S."/>
            <person name="Haryani S."/>
            <person name="Lau K.J.X."/>
            <person name="Naqvi N.I."/>
        </authorList>
    </citation>
    <scope>NUCLEOTIDE SEQUENCE [LARGE SCALE GENOMIC DNA]</scope>
    <source>
        <strain evidence="2">GMP-LS</strain>
    </source>
</reference>
<name>A0AAN7UIV4_9PEZI</name>
<evidence type="ECO:0000313" key="2">
    <source>
        <dbReference type="EMBL" id="KAK5626806.1"/>
    </source>
</evidence>
<keyword evidence="3" id="KW-1185">Reference proteome</keyword>
<gene>
    <name evidence="2" type="ORF">RRF57_002521</name>
</gene>
<sequence length="62" mass="6420">MIAATDSQVLTRMHAVGNGSGIVMQIDSHGDGDDSDEDEEYADAESGRDDEGSTDAGSDEEG</sequence>